<dbReference type="EMBL" id="PJRS01000023">
    <property type="protein sequence ID" value="PLR24273.1"/>
    <property type="molecule type" value="Genomic_DNA"/>
</dbReference>
<feature type="region of interest" description="Disordered" evidence="1">
    <location>
        <begin position="67"/>
        <end position="89"/>
    </location>
</feature>
<comment type="caution">
    <text evidence="3">The sequence shown here is derived from an EMBL/GenBank/DDBJ whole genome shotgun (WGS) entry which is preliminary data.</text>
</comment>
<keyword evidence="2" id="KW-1133">Transmembrane helix</keyword>
<feature type="transmembrane region" description="Helical" evidence="2">
    <location>
        <begin position="12"/>
        <end position="32"/>
    </location>
</feature>
<organism evidence="3 4">
    <name type="scientific">Caulobacter zeae</name>
    <dbReference type="NCBI Taxonomy" id="2055137"/>
    <lineage>
        <taxon>Bacteria</taxon>
        <taxon>Pseudomonadati</taxon>
        <taxon>Pseudomonadota</taxon>
        <taxon>Alphaproteobacteria</taxon>
        <taxon>Caulobacterales</taxon>
        <taxon>Caulobacteraceae</taxon>
        <taxon>Caulobacter</taxon>
    </lineage>
</organism>
<reference evidence="3 4" key="1">
    <citation type="submission" date="2017-12" db="EMBL/GenBank/DDBJ databases">
        <title>The genome sequence of Caulobacter sp. 410.</title>
        <authorList>
            <person name="Gao J."/>
            <person name="Mao X."/>
            <person name="Sun J."/>
        </authorList>
    </citation>
    <scope>NUCLEOTIDE SEQUENCE [LARGE SCALE GENOMIC DNA]</scope>
    <source>
        <strain evidence="3 4">410</strain>
    </source>
</reference>
<keyword evidence="4" id="KW-1185">Reference proteome</keyword>
<gene>
    <name evidence="3" type="ORF">SGCZBJ_13410</name>
</gene>
<evidence type="ECO:0000313" key="3">
    <source>
        <dbReference type="EMBL" id="PLR24273.1"/>
    </source>
</evidence>
<dbReference type="AlphaFoldDB" id="A0A2N5DDY9"/>
<evidence type="ECO:0000256" key="1">
    <source>
        <dbReference type="SAM" id="MobiDB-lite"/>
    </source>
</evidence>
<keyword evidence="2" id="KW-0812">Transmembrane</keyword>
<keyword evidence="2" id="KW-0472">Membrane</keyword>
<dbReference type="OrthoDB" id="7205744at2"/>
<evidence type="ECO:0000313" key="4">
    <source>
        <dbReference type="Proteomes" id="UP000234479"/>
    </source>
</evidence>
<evidence type="ECO:0000256" key="2">
    <source>
        <dbReference type="SAM" id="Phobius"/>
    </source>
</evidence>
<accession>A0A2N5DDY9</accession>
<proteinExistence type="predicted"/>
<protein>
    <submittedName>
        <fullName evidence="3">Uncharacterized protein</fullName>
    </submittedName>
</protein>
<dbReference type="Proteomes" id="UP000234479">
    <property type="component" value="Unassembled WGS sequence"/>
</dbReference>
<sequence>MNRAINRLKIIFVGIFIASIVGVFGYHYLWVWPKARCDARQDAAWAGKWLKCAKVYPIENLTGRPANLPPINTDTSKMEGPSVRNPEKK</sequence>
<name>A0A2N5DDY9_9CAUL</name>
<dbReference type="RefSeq" id="WP_101718511.1">
    <property type="nucleotide sequence ID" value="NZ_PJRS01000023.1"/>
</dbReference>